<evidence type="ECO:0000313" key="2">
    <source>
        <dbReference type="Proteomes" id="UP001649381"/>
    </source>
</evidence>
<dbReference type="RefSeq" id="WP_236334673.1">
    <property type="nucleotide sequence ID" value="NZ_JAKIJS010000001.1"/>
</dbReference>
<sequence>MMKKAITKTAEVTAVTVFSGIFAGYALAIYPFERLVHKQSTRAKKMKIKYASQY</sequence>
<dbReference type="EMBL" id="JAKIJS010000001">
    <property type="protein sequence ID" value="MCF6138327.1"/>
    <property type="molecule type" value="Genomic_DNA"/>
</dbReference>
<keyword evidence="2" id="KW-1185">Reference proteome</keyword>
<evidence type="ECO:0008006" key="3">
    <source>
        <dbReference type="Google" id="ProtNLM"/>
    </source>
</evidence>
<comment type="caution">
    <text evidence="1">The sequence shown here is derived from an EMBL/GenBank/DDBJ whole genome shotgun (WGS) entry which is preliminary data.</text>
</comment>
<name>A0ABS9H002_9BACL</name>
<accession>A0ABS9H002</accession>
<organism evidence="1 2">
    <name type="scientific">Pseudalkalibacillus berkeleyi</name>
    <dbReference type="NCBI Taxonomy" id="1069813"/>
    <lineage>
        <taxon>Bacteria</taxon>
        <taxon>Bacillati</taxon>
        <taxon>Bacillota</taxon>
        <taxon>Bacilli</taxon>
        <taxon>Bacillales</taxon>
        <taxon>Fictibacillaceae</taxon>
        <taxon>Pseudalkalibacillus</taxon>
    </lineage>
</organism>
<evidence type="ECO:0000313" key="1">
    <source>
        <dbReference type="EMBL" id="MCF6138327.1"/>
    </source>
</evidence>
<protein>
    <recommendedName>
        <fullName evidence="3">Phage protein</fullName>
    </recommendedName>
</protein>
<dbReference type="Proteomes" id="UP001649381">
    <property type="component" value="Unassembled WGS sequence"/>
</dbReference>
<reference evidence="1 2" key="1">
    <citation type="submission" date="2022-01" db="EMBL/GenBank/DDBJ databases">
        <title>Alkalihalobacillus sp. EGI L200015, a novel bacterium isolated from a salt lake sediment.</title>
        <authorList>
            <person name="Gao L."/>
            <person name="Fang B.-Z."/>
            <person name="Li W.-J."/>
        </authorList>
    </citation>
    <scope>NUCLEOTIDE SEQUENCE [LARGE SCALE GENOMIC DNA]</scope>
    <source>
        <strain evidence="1 2">KCTC 12718</strain>
    </source>
</reference>
<gene>
    <name evidence="1" type="ORF">L2716_11370</name>
</gene>
<proteinExistence type="predicted"/>